<keyword evidence="10" id="KW-1185">Reference proteome</keyword>
<accession>A0ABQ3W1V0</accession>
<keyword evidence="4 7" id="KW-0808">Transferase</keyword>
<dbReference type="CDD" id="cd00609">
    <property type="entry name" value="AAT_like"/>
    <property type="match status" value="1"/>
</dbReference>
<evidence type="ECO:0000256" key="7">
    <source>
        <dbReference type="HAMAP-Rule" id="MF_01023"/>
    </source>
</evidence>
<dbReference type="NCBIfam" id="TIGR01141">
    <property type="entry name" value="hisC"/>
    <property type="match status" value="1"/>
</dbReference>
<keyword evidence="5 7" id="KW-0663">Pyridoxal phosphate</keyword>
<dbReference type="Pfam" id="PF00155">
    <property type="entry name" value="Aminotran_1_2"/>
    <property type="match status" value="1"/>
</dbReference>
<evidence type="ECO:0000256" key="6">
    <source>
        <dbReference type="ARBA" id="ARBA00023102"/>
    </source>
</evidence>
<evidence type="ECO:0000256" key="3">
    <source>
        <dbReference type="ARBA" id="ARBA00022576"/>
    </source>
</evidence>
<dbReference type="EC" id="2.6.1.9" evidence="7"/>
<protein>
    <recommendedName>
        <fullName evidence="7">Histidinol-phosphate aminotransferase</fullName>
        <ecNumber evidence="7">2.6.1.9</ecNumber>
    </recommendedName>
    <alternativeName>
        <fullName evidence="7">Imidazole acetol-phosphate transaminase</fullName>
    </alternativeName>
</protein>
<dbReference type="Proteomes" id="UP000604765">
    <property type="component" value="Unassembled WGS sequence"/>
</dbReference>
<dbReference type="InterPro" id="IPR004839">
    <property type="entry name" value="Aminotransferase_I/II_large"/>
</dbReference>
<comment type="caution">
    <text evidence="9">The sequence shown here is derived from an EMBL/GenBank/DDBJ whole genome shotgun (WGS) entry which is preliminary data.</text>
</comment>
<dbReference type="InterPro" id="IPR050106">
    <property type="entry name" value="HistidinolP_aminotransfase"/>
</dbReference>
<reference evidence="9 10" key="1">
    <citation type="journal article" date="2021" name="Int. J. Syst. Evol. Microbiol.">
        <title>Lentilactobacillus fungorum sp. nov., isolated from spent mushroom substrates.</title>
        <authorList>
            <person name="Tohno M."/>
            <person name="Tanizawa Y."/>
            <person name="Kojima Y."/>
            <person name="Sakamoto M."/>
            <person name="Ohkuma M."/>
            <person name="Kobayashi H."/>
        </authorList>
    </citation>
    <scope>NUCLEOTIDE SEQUENCE [LARGE SCALE GENOMIC DNA]</scope>
    <source>
        <strain evidence="9 10">YK48G</strain>
    </source>
</reference>
<comment type="cofactor">
    <cofactor evidence="1 7">
        <name>pyridoxal 5'-phosphate</name>
        <dbReference type="ChEBI" id="CHEBI:597326"/>
    </cofactor>
</comment>
<feature type="modified residue" description="N6-(pyridoxal phosphate)lysine" evidence="7">
    <location>
        <position position="222"/>
    </location>
</feature>
<evidence type="ECO:0000256" key="4">
    <source>
        <dbReference type="ARBA" id="ARBA00022679"/>
    </source>
</evidence>
<evidence type="ECO:0000256" key="2">
    <source>
        <dbReference type="ARBA" id="ARBA00011738"/>
    </source>
</evidence>
<dbReference type="Gene3D" id="3.90.1150.10">
    <property type="entry name" value="Aspartate Aminotransferase, domain 1"/>
    <property type="match status" value="1"/>
</dbReference>
<feature type="domain" description="Aminotransferase class I/classII large" evidence="8">
    <location>
        <begin position="30"/>
        <end position="348"/>
    </location>
</feature>
<evidence type="ECO:0000256" key="1">
    <source>
        <dbReference type="ARBA" id="ARBA00001933"/>
    </source>
</evidence>
<dbReference type="Gene3D" id="3.40.640.10">
    <property type="entry name" value="Type I PLP-dependent aspartate aminotransferase-like (Major domain)"/>
    <property type="match status" value="1"/>
</dbReference>
<keyword evidence="3 7" id="KW-0032">Aminotransferase</keyword>
<organism evidence="9 10">
    <name type="scientific">Lentilactobacillus fungorum</name>
    <dbReference type="NCBI Taxonomy" id="2201250"/>
    <lineage>
        <taxon>Bacteria</taxon>
        <taxon>Bacillati</taxon>
        <taxon>Bacillota</taxon>
        <taxon>Bacilli</taxon>
        <taxon>Lactobacillales</taxon>
        <taxon>Lactobacillaceae</taxon>
        <taxon>Lentilactobacillus</taxon>
    </lineage>
</organism>
<keyword evidence="7" id="KW-0028">Amino-acid biosynthesis</keyword>
<dbReference type="GO" id="GO:0008483">
    <property type="term" value="F:transaminase activity"/>
    <property type="evidence" value="ECO:0007669"/>
    <property type="project" value="UniProtKB-KW"/>
</dbReference>
<dbReference type="InterPro" id="IPR005861">
    <property type="entry name" value="HisP_aminotrans"/>
</dbReference>
<evidence type="ECO:0000256" key="5">
    <source>
        <dbReference type="ARBA" id="ARBA00022898"/>
    </source>
</evidence>
<proteinExistence type="inferred from homology"/>
<dbReference type="InterPro" id="IPR015424">
    <property type="entry name" value="PyrdxlP-dep_Trfase"/>
</dbReference>
<comment type="catalytic activity">
    <reaction evidence="7">
        <text>L-histidinol phosphate + 2-oxoglutarate = 3-(imidazol-4-yl)-2-oxopropyl phosphate + L-glutamate</text>
        <dbReference type="Rhea" id="RHEA:23744"/>
        <dbReference type="ChEBI" id="CHEBI:16810"/>
        <dbReference type="ChEBI" id="CHEBI:29985"/>
        <dbReference type="ChEBI" id="CHEBI:57766"/>
        <dbReference type="ChEBI" id="CHEBI:57980"/>
        <dbReference type="EC" id="2.6.1.9"/>
    </reaction>
</comment>
<dbReference type="EMBL" id="BNJR01000019">
    <property type="protein sequence ID" value="GHP15028.1"/>
    <property type="molecule type" value="Genomic_DNA"/>
</dbReference>
<evidence type="ECO:0000313" key="10">
    <source>
        <dbReference type="Proteomes" id="UP000604765"/>
    </source>
</evidence>
<dbReference type="SUPFAM" id="SSF53383">
    <property type="entry name" value="PLP-dependent transferases"/>
    <property type="match status" value="1"/>
</dbReference>
<dbReference type="InterPro" id="IPR015421">
    <property type="entry name" value="PyrdxlP-dep_Trfase_major"/>
</dbReference>
<dbReference type="RefSeq" id="WP_203631004.1">
    <property type="nucleotide sequence ID" value="NZ_BNJR01000019.1"/>
</dbReference>
<comment type="subunit">
    <text evidence="2 7">Homodimer.</text>
</comment>
<evidence type="ECO:0000259" key="8">
    <source>
        <dbReference type="Pfam" id="PF00155"/>
    </source>
</evidence>
<dbReference type="HAMAP" id="MF_01023">
    <property type="entry name" value="HisC_aminotrans_2"/>
    <property type="match status" value="1"/>
</dbReference>
<evidence type="ECO:0000313" key="9">
    <source>
        <dbReference type="EMBL" id="GHP15028.1"/>
    </source>
</evidence>
<comment type="similarity">
    <text evidence="7">Belongs to the class-II pyridoxal-phosphate-dependent aminotransferase family. Histidinol-phosphate aminotransferase subfamily.</text>
</comment>
<sequence length="359" mass="40181">MVKETVKHLNPYVPEVTLTELKQRYGLDRLVRLSANENAFGTSADVVKALDSWHYADANLYPDSNAEQLRSLISTRFNLNPDNLIFGNGLDELIELLSRVILSPGDEVLEPATTFSEYQLHAQIEGAKLRPIDLDDSGRINLAAFMREVNDKTKLVWICNPNNPTGTFIAPEAIEKFMADLPTTVTVVVDEAYIEFTGEKKASVIQLTKRYPNLVVLRTFSKVYGLANFRIGYAACTGPLIAYLQAARLPYNLSTFAEIAAKAAFSDTDFIDQVVDTVISERKKWEHFLMKSGLLFYDSAANFIFFQVKGGDADGLYEYLLKNGYLVRNGLRAGWLRITIGKPEDNQAVQDLIAAFLTK</sequence>
<gene>
    <name evidence="9" type="primary">hisC_3</name>
    <name evidence="7" type="synonym">hisC</name>
    <name evidence="9" type="ORF">YK48G_24530</name>
</gene>
<keyword evidence="6 7" id="KW-0368">Histidine biosynthesis</keyword>
<name>A0ABQ3W1V0_9LACO</name>
<dbReference type="PANTHER" id="PTHR43643">
    <property type="entry name" value="HISTIDINOL-PHOSPHATE AMINOTRANSFERASE 2"/>
    <property type="match status" value="1"/>
</dbReference>
<dbReference type="InterPro" id="IPR015422">
    <property type="entry name" value="PyrdxlP-dep_Trfase_small"/>
</dbReference>
<comment type="pathway">
    <text evidence="7">Amino-acid biosynthesis; L-histidine biosynthesis; L-histidine from 5-phospho-alpha-D-ribose 1-diphosphate: step 7/9.</text>
</comment>
<dbReference type="PANTHER" id="PTHR43643:SF3">
    <property type="entry name" value="HISTIDINOL-PHOSPHATE AMINOTRANSFERASE"/>
    <property type="match status" value="1"/>
</dbReference>